<dbReference type="RefSeq" id="WP_229338731.1">
    <property type="nucleotide sequence ID" value="NZ_JAINUL010000001.1"/>
</dbReference>
<protein>
    <submittedName>
        <fullName evidence="2">Uncharacterized protein</fullName>
    </submittedName>
</protein>
<organism evidence="2 3">
    <name type="scientific">Streptomyces flavotricini</name>
    <dbReference type="NCBI Taxonomy" id="66888"/>
    <lineage>
        <taxon>Bacteria</taxon>
        <taxon>Bacillati</taxon>
        <taxon>Actinomycetota</taxon>
        <taxon>Actinomycetes</taxon>
        <taxon>Kitasatosporales</taxon>
        <taxon>Streptomycetaceae</taxon>
        <taxon>Streptomyces</taxon>
    </lineage>
</organism>
<comment type="caution">
    <text evidence="2">The sequence shown here is derived from an EMBL/GenBank/DDBJ whole genome shotgun (WGS) entry which is preliminary data.</text>
</comment>
<evidence type="ECO:0000313" key="3">
    <source>
        <dbReference type="Proteomes" id="UP001520654"/>
    </source>
</evidence>
<evidence type="ECO:0000256" key="1">
    <source>
        <dbReference type="SAM" id="MobiDB-lite"/>
    </source>
</evidence>
<feature type="region of interest" description="Disordered" evidence="1">
    <location>
        <begin position="67"/>
        <end position="87"/>
    </location>
</feature>
<dbReference type="Proteomes" id="UP001520654">
    <property type="component" value="Unassembled WGS sequence"/>
</dbReference>
<gene>
    <name evidence="2" type="ORF">K7B10_23015</name>
</gene>
<name>A0ABS8E8Y1_9ACTN</name>
<reference evidence="2 3" key="1">
    <citation type="submission" date="2021-08" db="EMBL/GenBank/DDBJ databases">
        <title>Genomic Architecture of Streptomyces flavotricini NGL1 and Streptomyces erythrochromogenes HMS4 With Differential Plant Beneficial attributes and laccase production capabilities.</title>
        <authorList>
            <person name="Salwan R."/>
            <person name="Kaur R."/>
            <person name="Sharma V."/>
        </authorList>
    </citation>
    <scope>NUCLEOTIDE SEQUENCE [LARGE SCALE GENOMIC DNA]</scope>
    <source>
        <strain evidence="2 3">NGL1</strain>
    </source>
</reference>
<sequence length="179" mass="19341">MAELTETISRSATAAELEAFGYGGPVLVMQTVRTTLRADGTPIDKTLIMQAASTPIVRYLDPADADDWEPEQAAQAPDGQGIPLPRNPATDIGAGAGKAIKTYVIGMAGSPIVKIGQTSTRATLRMKQLFPILEVEGDFEKALHRRFAGHRVRGDWFDLTPLGDPARIVMDAIEELRNI</sequence>
<dbReference type="EMBL" id="JAINUL010000001">
    <property type="protein sequence ID" value="MCC0097602.1"/>
    <property type="molecule type" value="Genomic_DNA"/>
</dbReference>
<keyword evidence="3" id="KW-1185">Reference proteome</keyword>
<proteinExistence type="predicted"/>
<evidence type="ECO:0000313" key="2">
    <source>
        <dbReference type="EMBL" id="MCC0097602.1"/>
    </source>
</evidence>
<accession>A0ABS8E8Y1</accession>